<organism evidence="1">
    <name type="scientific">viral metagenome</name>
    <dbReference type="NCBI Taxonomy" id="1070528"/>
    <lineage>
        <taxon>unclassified sequences</taxon>
        <taxon>metagenomes</taxon>
        <taxon>organismal metagenomes</taxon>
    </lineage>
</organism>
<dbReference type="EMBL" id="MT143080">
    <property type="protein sequence ID" value="QJA92593.1"/>
    <property type="molecule type" value="Genomic_DNA"/>
</dbReference>
<evidence type="ECO:0000313" key="1">
    <source>
        <dbReference type="EMBL" id="QJA92593.1"/>
    </source>
</evidence>
<proteinExistence type="predicted"/>
<accession>A0A6M3LDZ3</accession>
<name>A0A6M3LDZ3_9ZZZZ</name>
<protein>
    <submittedName>
        <fullName evidence="1">Uncharacterized protein</fullName>
    </submittedName>
</protein>
<gene>
    <name evidence="1" type="ORF">MM415B04563_0004</name>
</gene>
<sequence>MIAPKIWKRSGMICTLQYVKKGEAMELRLTKDKVTKNKVVRFADGENHNIYLQPDEVQSLGNPETVKVTIEAE</sequence>
<reference evidence="1" key="1">
    <citation type="submission" date="2020-03" db="EMBL/GenBank/DDBJ databases">
        <title>The deep terrestrial virosphere.</title>
        <authorList>
            <person name="Holmfeldt K."/>
            <person name="Nilsson E."/>
            <person name="Simone D."/>
            <person name="Lopez-Fernandez M."/>
            <person name="Wu X."/>
            <person name="de Brujin I."/>
            <person name="Lundin D."/>
            <person name="Andersson A."/>
            <person name="Bertilsson S."/>
            <person name="Dopson M."/>
        </authorList>
    </citation>
    <scope>NUCLEOTIDE SEQUENCE</scope>
    <source>
        <strain evidence="1">MM415B04563</strain>
    </source>
</reference>
<dbReference type="AlphaFoldDB" id="A0A6M3LDZ3"/>